<comment type="subcellular location">
    <subcellularLocation>
        <location evidence="1">Cell membrane</location>
        <topology evidence="1">Multi-pass membrane protein</topology>
    </subcellularLocation>
</comment>
<proteinExistence type="predicted"/>
<organism evidence="7">
    <name type="scientific">marine sediment metagenome</name>
    <dbReference type="NCBI Taxonomy" id="412755"/>
    <lineage>
        <taxon>unclassified sequences</taxon>
        <taxon>metagenomes</taxon>
        <taxon>ecological metagenomes</taxon>
    </lineage>
</organism>
<sequence length="42" mass="4535">MATLLNSGIKLTEALSVLTSQTSDVRFKNALADIRDRVVTGE</sequence>
<feature type="domain" description="Type II secretion system protein GspF" evidence="6">
    <location>
        <begin position="1"/>
        <end position="41"/>
    </location>
</feature>
<evidence type="ECO:0000256" key="5">
    <source>
        <dbReference type="ARBA" id="ARBA00023136"/>
    </source>
</evidence>
<dbReference type="Gene3D" id="1.20.81.30">
    <property type="entry name" value="Type II secretion system (T2SS), domain F"/>
    <property type="match status" value="1"/>
</dbReference>
<evidence type="ECO:0000313" key="7">
    <source>
        <dbReference type="EMBL" id="GAH34676.1"/>
    </source>
</evidence>
<reference evidence="7" key="1">
    <citation type="journal article" date="2014" name="Front. Microbiol.">
        <title>High frequency of phylogenetically diverse reductive dehalogenase-homologous genes in deep subseafloor sedimentary metagenomes.</title>
        <authorList>
            <person name="Kawai M."/>
            <person name="Futagami T."/>
            <person name="Toyoda A."/>
            <person name="Takaki Y."/>
            <person name="Nishi S."/>
            <person name="Hori S."/>
            <person name="Arai W."/>
            <person name="Tsubouchi T."/>
            <person name="Morono Y."/>
            <person name="Uchiyama I."/>
            <person name="Ito T."/>
            <person name="Fujiyama A."/>
            <person name="Inagaki F."/>
            <person name="Takami H."/>
        </authorList>
    </citation>
    <scope>NUCLEOTIDE SEQUENCE</scope>
    <source>
        <strain evidence="7">Expedition CK06-06</strain>
    </source>
</reference>
<dbReference type="AlphaFoldDB" id="X1EMT5"/>
<evidence type="ECO:0000256" key="2">
    <source>
        <dbReference type="ARBA" id="ARBA00022475"/>
    </source>
</evidence>
<dbReference type="Pfam" id="PF00482">
    <property type="entry name" value="T2SSF"/>
    <property type="match status" value="1"/>
</dbReference>
<evidence type="ECO:0000256" key="1">
    <source>
        <dbReference type="ARBA" id="ARBA00004651"/>
    </source>
</evidence>
<evidence type="ECO:0000259" key="6">
    <source>
        <dbReference type="Pfam" id="PF00482"/>
    </source>
</evidence>
<comment type="caution">
    <text evidence="7">The sequence shown here is derived from an EMBL/GenBank/DDBJ whole genome shotgun (WGS) entry which is preliminary data.</text>
</comment>
<keyword evidence="3" id="KW-0812">Transmembrane</keyword>
<feature type="non-terminal residue" evidence="7">
    <location>
        <position position="42"/>
    </location>
</feature>
<gene>
    <name evidence="7" type="ORF">S03H2_25672</name>
</gene>
<accession>X1EMT5</accession>
<dbReference type="GO" id="GO:0005886">
    <property type="term" value="C:plasma membrane"/>
    <property type="evidence" value="ECO:0007669"/>
    <property type="project" value="UniProtKB-SubCell"/>
</dbReference>
<dbReference type="InterPro" id="IPR042094">
    <property type="entry name" value="T2SS_GspF_sf"/>
</dbReference>
<dbReference type="EMBL" id="BARU01014604">
    <property type="protein sequence ID" value="GAH34676.1"/>
    <property type="molecule type" value="Genomic_DNA"/>
</dbReference>
<evidence type="ECO:0000256" key="3">
    <source>
        <dbReference type="ARBA" id="ARBA00022692"/>
    </source>
</evidence>
<protein>
    <recommendedName>
        <fullName evidence="6">Type II secretion system protein GspF domain-containing protein</fullName>
    </recommendedName>
</protein>
<keyword evidence="5" id="KW-0472">Membrane</keyword>
<dbReference type="InterPro" id="IPR018076">
    <property type="entry name" value="T2SS_GspF_dom"/>
</dbReference>
<keyword evidence="2" id="KW-1003">Cell membrane</keyword>
<evidence type="ECO:0000256" key="4">
    <source>
        <dbReference type="ARBA" id="ARBA00022989"/>
    </source>
</evidence>
<name>X1EMT5_9ZZZZ</name>
<keyword evidence="4" id="KW-1133">Transmembrane helix</keyword>